<proteinExistence type="predicted"/>
<protein>
    <submittedName>
        <fullName evidence="1">Uncharacterized protein</fullName>
    </submittedName>
</protein>
<evidence type="ECO:0000313" key="1">
    <source>
        <dbReference type="EMBL" id="KAH7860385.1"/>
    </source>
</evidence>
<gene>
    <name evidence="1" type="ORF">Vadar_012841</name>
</gene>
<organism evidence="1 2">
    <name type="scientific">Vaccinium darrowii</name>
    <dbReference type="NCBI Taxonomy" id="229202"/>
    <lineage>
        <taxon>Eukaryota</taxon>
        <taxon>Viridiplantae</taxon>
        <taxon>Streptophyta</taxon>
        <taxon>Embryophyta</taxon>
        <taxon>Tracheophyta</taxon>
        <taxon>Spermatophyta</taxon>
        <taxon>Magnoliopsida</taxon>
        <taxon>eudicotyledons</taxon>
        <taxon>Gunneridae</taxon>
        <taxon>Pentapetalae</taxon>
        <taxon>asterids</taxon>
        <taxon>Ericales</taxon>
        <taxon>Ericaceae</taxon>
        <taxon>Vaccinioideae</taxon>
        <taxon>Vaccinieae</taxon>
        <taxon>Vaccinium</taxon>
    </lineage>
</organism>
<dbReference type="Proteomes" id="UP000828048">
    <property type="component" value="Chromosome 4"/>
</dbReference>
<dbReference type="EMBL" id="CM037154">
    <property type="protein sequence ID" value="KAH7860385.1"/>
    <property type="molecule type" value="Genomic_DNA"/>
</dbReference>
<accession>A0ACB7Z489</accession>
<name>A0ACB7Z489_9ERIC</name>
<evidence type="ECO:0000313" key="2">
    <source>
        <dbReference type="Proteomes" id="UP000828048"/>
    </source>
</evidence>
<sequence>MENDDQWYDPLLITDVPWQNKQNSPSHYPLITRLPSSQTSLMADPDDVHPNSNDGRSMLGFSLTSPDLVICAGSPDISTLSYEESFSLTSPDLVICAGSPDMPTRSYEESPRFLKGASIELSLENGINGPETDTNQETPAASKFPASWQLGEEDSFTEASLELLPVPMIEDNLSTKSLPVISINAGSLEGATILDGADFQEDSCFTGGDTLRTETKIGDGEGLPLYQTARFGNFLYRIKTLERGNYLVDLQLAEIVFTDGPPGMRVFNVYIQEQKAVSGVDIYARVGANRPLVISNLKAFVNGDEGLSIRFEGVTGNPLICGISVRKDLSASFGEVELIKATDMSHITGTTEPPKDSMKCEVEGQIENLQVEYECQKRELTETRRALEKLKKENECKSKECQEAWKSLKDLQNELMRKSMHVGSLAFAIEGQVKEKSKWFSSMRDLKRKLKLLKMDQISLSEEALSYKKCLVDMNDMRSIIESKLKEQVELHNDIKLKFIKGAKERKELYNKILELKGNIRVFCRCRPFNIDEIAAGASMAMDLEAAKDGELTVKSNGAPKKTFKFDAIFGPQSNQVDVFEDTAPFATSVLDGYNVCIFAYGQTGTGKTFTMEGTEGARGVNFRTLEQLFHIITERKGEYQYELSVSVLEVYNEQIRDLLVPGTQTGVTTKRLEIRQVGEGIHHVPGLVEAHVNNMSEVWEVLQTGSNARAVGSTNVNEHSSRSHCIHCVMVKGENLLNGECTRSKLWLVDLAGSERVAKTEVQGERLKETQNINRSLSALGDVISALATKSPHIPFRNSKLTHLLQDSLGGDSKTLMFVQISPNENDLSETICSLNFASRVRGIELGPAKKQLDSTELLKYKQLAEKTKLDVKSKDVQIKKMEDTIYGLDVKMKDRDLKNKLLQDKIKELESQLLIERRLARQHVDSKILEQQQLVRQQQEEQNSALSRPPLANRPLGVLKNFNESKDQAVNHNRPFSELNSNKLRSPPPPTDAICEHNDPMEKENNPAIADQLLAVPKRTGRASLCPMAQRILPAPAPRRASLIPLPSAVGSTKFPQTFLQLPPIQDNKREETDIDAKGFPEPMKWGGNSPKELKSGGKKLINSILRRSVQKRVQIRSPMQQHIRRGGGVNVGMEKVRVSIGSRGRVAHRVLLGNARRAVKEVQQQKESQREKERGWNSRII</sequence>
<keyword evidence="2" id="KW-1185">Reference proteome</keyword>
<reference evidence="1 2" key="1">
    <citation type="journal article" date="2021" name="Hortic Res">
        <title>High-quality reference genome and annotation aids understanding of berry development for evergreen blueberry (Vaccinium darrowii).</title>
        <authorList>
            <person name="Yu J."/>
            <person name="Hulse-Kemp A.M."/>
            <person name="Babiker E."/>
            <person name="Staton M."/>
        </authorList>
    </citation>
    <scope>NUCLEOTIDE SEQUENCE [LARGE SCALE GENOMIC DNA]</scope>
    <source>
        <strain evidence="2">cv. NJ 8807/NJ 8810</strain>
        <tissue evidence="1">Young leaf</tissue>
    </source>
</reference>
<comment type="caution">
    <text evidence="1">The sequence shown here is derived from an EMBL/GenBank/DDBJ whole genome shotgun (WGS) entry which is preliminary data.</text>
</comment>